<accession>A0A0W0XN22</accession>
<dbReference type="RefSeq" id="WP_133134095.1">
    <property type="nucleotide sequence ID" value="NZ_CAAAIN010000004.1"/>
</dbReference>
<proteinExistence type="predicted"/>
<evidence type="ECO:0008006" key="4">
    <source>
        <dbReference type="Google" id="ProtNLM"/>
    </source>
</evidence>
<feature type="transmembrane region" description="Helical" evidence="1">
    <location>
        <begin position="133"/>
        <end position="150"/>
    </location>
</feature>
<evidence type="ECO:0000313" key="3">
    <source>
        <dbReference type="Proteomes" id="UP000054608"/>
    </source>
</evidence>
<comment type="caution">
    <text evidence="2">The sequence shown here is derived from an EMBL/GenBank/DDBJ whole genome shotgun (WGS) entry which is preliminary data.</text>
</comment>
<feature type="transmembrane region" description="Helical" evidence="1">
    <location>
        <begin position="69"/>
        <end position="93"/>
    </location>
</feature>
<dbReference type="STRING" id="458.Lrub_2640"/>
<sequence length="161" mass="18953">MKHLNPITGFKKILILFWFVWWLIALWTDVVGVLAHNGWLIKSWAPDTNYPFLVESLKMYAVPAWVPQWSFAGIILWSFLSTLAFGWTALALFQPTSDWMRRADWAFIISLSYWLAFFLADQLVMKFDLEENHMIQGGFQLLTYLSLYLLPEAQSRKRVEE</sequence>
<keyword evidence="1" id="KW-0812">Transmembrane</keyword>
<name>A0A0W0XN22_9GAMM</name>
<dbReference type="PATRIC" id="fig|458.5.peg.2751"/>
<dbReference type="EMBL" id="LNYT01000022">
    <property type="protein sequence ID" value="KTD45843.1"/>
    <property type="molecule type" value="Genomic_DNA"/>
</dbReference>
<evidence type="ECO:0000313" key="2">
    <source>
        <dbReference type="EMBL" id="KTD45843.1"/>
    </source>
</evidence>
<reference evidence="2 3" key="1">
    <citation type="submission" date="2015-11" db="EMBL/GenBank/DDBJ databases">
        <title>Genomic analysis of 38 Legionella species identifies large and diverse effector repertoires.</title>
        <authorList>
            <person name="Burstein D."/>
            <person name="Amaro F."/>
            <person name="Zusman T."/>
            <person name="Lifshitz Z."/>
            <person name="Cohen O."/>
            <person name="Gilbert J.A."/>
            <person name="Pupko T."/>
            <person name="Shuman H.A."/>
            <person name="Segal G."/>
        </authorList>
    </citation>
    <scope>NUCLEOTIDE SEQUENCE [LARGE SCALE GENOMIC DNA]</scope>
    <source>
        <strain evidence="2 3">WA-270A-C2</strain>
    </source>
</reference>
<feature type="transmembrane region" description="Helical" evidence="1">
    <location>
        <begin position="12"/>
        <end position="35"/>
    </location>
</feature>
<keyword evidence="1" id="KW-0472">Membrane</keyword>
<feature type="transmembrane region" description="Helical" evidence="1">
    <location>
        <begin position="105"/>
        <end position="127"/>
    </location>
</feature>
<gene>
    <name evidence="2" type="ORF">Lrub_2640</name>
</gene>
<protein>
    <recommendedName>
        <fullName evidence="4">Transmembrane protein</fullName>
    </recommendedName>
</protein>
<dbReference type="OrthoDB" id="5638473at2"/>
<keyword evidence="3" id="KW-1185">Reference proteome</keyword>
<dbReference type="AlphaFoldDB" id="A0A0W0XN22"/>
<keyword evidence="1" id="KW-1133">Transmembrane helix</keyword>
<evidence type="ECO:0000256" key="1">
    <source>
        <dbReference type="SAM" id="Phobius"/>
    </source>
</evidence>
<dbReference type="Proteomes" id="UP000054608">
    <property type="component" value="Unassembled WGS sequence"/>
</dbReference>
<organism evidence="2 3">
    <name type="scientific">Legionella rubrilucens</name>
    <dbReference type="NCBI Taxonomy" id="458"/>
    <lineage>
        <taxon>Bacteria</taxon>
        <taxon>Pseudomonadati</taxon>
        <taxon>Pseudomonadota</taxon>
        <taxon>Gammaproteobacteria</taxon>
        <taxon>Legionellales</taxon>
        <taxon>Legionellaceae</taxon>
        <taxon>Legionella</taxon>
    </lineage>
</organism>